<evidence type="ECO:0000256" key="3">
    <source>
        <dbReference type="ARBA" id="ARBA00022630"/>
    </source>
</evidence>
<dbReference type="Proteomes" id="UP000646365">
    <property type="component" value="Unassembled WGS sequence"/>
</dbReference>
<sequence>MTHSSPNPIESDTYSRAGQVMIDPSASLFQLLGAKGWLSGDDTKPYRRDWLDRYGIAPLGVARPANTAEVAGILRLCSGAGLAVVPQGGNTSLCGGAVSDQPRAVILSLARMAAIGQPDRDSGTILVEAGVVLAALHEALEPHGLIFPMHLGAEGSACIGGLIGTNAGGSQAFRYGMMQDLVQGLEVVTADGTVWNGLRAVQKDNAGYQLRKLFCGSEGSLGVITRAVLRLYPAPKQRGSALVAVPDFAAAVALGTYLREEAGEFLSGLEFFSELGLALTLKHLPDLSFPLAARAPLYLLIELGSGSRQVPLDDILAGALEQGMERGLIIDGALASSDAQRAHFWRLREEQPEGQRLEGAQLKHDLSVPPGKIAHFIEAAARICDEILPGVRVNPFGHLADGNIHYNLSPPVGAMDFSDKAPVLAQALASLAGEMGGSFAAEHGLGRAKIALAERNRSAAERTLMARLKAAFDPKGTMNPGVLIHAP</sequence>
<dbReference type="Gene3D" id="3.30.465.10">
    <property type="match status" value="1"/>
</dbReference>
<dbReference type="InterPro" id="IPR016164">
    <property type="entry name" value="FAD-linked_Oxase-like_C"/>
</dbReference>
<dbReference type="Pfam" id="PF02913">
    <property type="entry name" value="FAD-oxidase_C"/>
    <property type="match status" value="1"/>
</dbReference>
<keyword evidence="4" id="KW-0274">FAD</keyword>
<dbReference type="SUPFAM" id="SSF55103">
    <property type="entry name" value="FAD-linked oxidases, C-terminal domain"/>
    <property type="match status" value="1"/>
</dbReference>
<dbReference type="FunFam" id="1.10.45.10:FF:000001">
    <property type="entry name" value="D-lactate dehydrogenase mitochondrial"/>
    <property type="match status" value="1"/>
</dbReference>
<reference evidence="6" key="2">
    <citation type="submission" date="2020-09" db="EMBL/GenBank/DDBJ databases">
        <authorList>
            <person name="Sun Q."/>
            <person name="Zhou Y."/>
        </authorList>
    </citation>
    <scope>NUCLEOTIDE SEQUENCE</scope>
    <source>
        <strain evidence="6">CGMCC 1.15725</strain>
    </source>
</reference>
<evidence type="ECO:0000256" key="2">
    <source>
        <dbReference type="ARBA" id="ARBA00008000"/>
    </source>
</evidence>
<dbReference type="InterPro" id="IPR016166">
    <property type="entry name" value="FAD-bd_PCMH"/>
</dbReference>
<dbReference type="Gene3D" id="3.30.70.2740">
    <property type="match status" value="1"/>
</dbReference>
<proteinExistence type="inferred from homology"/>
<comment type="similarity">
    <text evidence="2">Belongs to the FAD-binding oxidoreductase/transferase type 4 family.</text>
</comment>
<protein>
    <submittedName>
        <fullName evidence="6">FAD-linked oxidase</fullName>
    </submittedName>
</protein>
<dbReference type="GO" id="GO:0003824">
    <property type="term" value="F:catalytic activity"/>
    <property type="evidence" value="ECO:0007669"/>
    <property type="project" value="InterPro"/>
</dbReference>
<evidence type="ECO:0000256" key="1">
    <source>
        <dbReference type="ARBA" id="ARBA00001974"/>
    </source>
</evidence>
<dbReference type="GO" id="GO:0071949">
    <property type="term" value="F:FAD binding"/>
    <property type="evidence" value="ECO:0007669"/>
    <property type="project" value="InterPro"/>
</dbReference>
<dbReference type="PANTHER" id="PTHR43716">
    <property type="entry name" value="D-2-HYDROXYGLUTARATE DEHYDROGENASE, MITOCHONDRIAL"/>
    <property type="match status" value="1"/>
</dbReference>
<dbReference type="Gene3D" id="1.10.45.10">
    <property type="entry name" value="Vanillyl-alcohol Oxidase, Chain A, domain 4"/>
    <property type="match status" value="1"/>
</dbReference>
<dbReference type="InterPro" id="IPR004113">
    <property type="entry name" value="FAD-bd_oxidored_4_C"/>
</dbReference>
<gene>
    <name evidence="6" type="ORF">GCM10011611_58100</name>
</gene>
<evidence type="ECO:0000313" key="7">
    <source>
        <dbReference type="Proteomes" id="UP000646365"/>
    </source>
</evidence>
<reference evidence="6" key="1">
    <citation type="journal article" date="2014" name="Int. J. Syst. Evol. Microbiol.">
        <title>Complete genome sequence of Corynebacterium casei LMG S-19264T (=DSM 44701T), isolated from a smear-ripened cheese.</title>
        <authorList>
            <consortium name="US DOE Joint Genome Institute (JGI-PGF)"/>
            <person name="Walter F."/>
            <person name="Albersmeier A."/>
            <person name="Kalinowski J."/>
            <person name="Ruckert C."/>
        </authorList>
    </citation>
    <scope>NUCLEOTIDE SEQUENCE</scope>
    <source>
        <strain evidence="6">CGMCC 1.15725</strain>
    </source>
</reference>
<dbReference type="InterPro" id="IPR006094">
    <property type="entry name" value="Oxid_FAD_bind_N"/>
</dbReference>
<dbReference type="InterPro" id="IPR051264">
    <property type="entry name" value="FAD-oxidored/transferase_4"/>
</dbReference>
<feature type="domain" description="FAD-binding PCMH-type" evidence="5">
    <location>
        <begin position="54"/>
        <end position="234"/>
    </location>
</feature>
<dbReference type="Gene3D" id="3.30.70.2190">
    <property type="match status" value="1"/>
</dbReference>
<evidence type="ECO:0000313" key="6">
    <source>
        <dbReference type="EMBL" id="GGF44051.1"/>
    </source>
</evidence>
<accession>A0A8J2Z0E1</accession>
<organism evidence="6 7">
    <name type="scientific">Aliidongia dinghuensis</name>
    <dbReference type="NCBI Taxonomy" id="1867774"/>
    <lineage>
        <taxon>Bacteria</taxon>
        <taxon>Pseudomonadati</taxon>
        <taxon>Pseudomonadota</taxon>
        <taxon>Alphaproteobacteria</taxon>
        <taxon>Rhodospirillales</taxon>
        <taxon>Dongiaceae</taxon>
        <taxon>Aliidongia</taxon>
    </lineage>
</organism>
<dbReference type="InterPro" id="IPR016171">
    <property type="entry name" value="Vanillyl_alc_oxidase_C-sub2"/>
</dbReference>
<name>A0A8J2Z0E1_9PROT</name>
<dbReference type="InterPro" id="IPR016169">
    <property type="entry name" value="FAD-bd_PCMH_sub2"/>
</dbReference>
<comment type="caution">
    <text evidence="6">The sequence shown here is derived from an EMBL/GenBank/DDBJ whole genome shotgun (WGS) entry which is preliminary data.</text>
</comment>
<evidence type="ECO:0000259" key="5">
    <source>
        <dbReference type="PROSITE" id="PS51387"/>
    </source>
</evidence>
<dbReference type="Pfam" id="PF01565">
    <property type="entry name" value="FAD_binding_4"/>
    <property type="match status" value="1"/>
</dbReference>
<evidence type="ECO:0000256" key="4">
    <source>
        <dbReference type="ARBA" id="ARBA00022827"/>
    </source>
</evidence>
<dbReference type="GO" id="GO:0022904">
    <property type="term" value="P:respiratory electron transport chain"/>
    <property type="evidence" value="ECO:0007669"/>
    <property type="project" value="TreeGrafter"/>
</dbReference>
<dbReference type="InterPro" id="IPR036318">
    <property type="entry name" value="FAD-bd_PCMH-like_sf"/>
</dbReference>
<dbReference type="PANTHER" id="PTHR43716:SF2">
    <property type="entry name" value="BLL6224 PROTEIN"/>
    <property type="match status" value="1"/>
</dbReference>
<dbReference type="PROSITE" id="PS51387">
    <property type="entry name" value="FAD_PCMH"/>
    <property type="match status" value="1"/>
</dbReference>
<dbReference type="SUPFAM" id="SSF56176">
    <property type="entry name" value="FAD-binding/transporter-associated domain-like"/>
    <property type="match status" value="1"/>
</dbReference>
<keyword evidence="3" id="KW-0285">Flavoprotein</keyword>
<dbReference type="EMBL" id="BMJQ01000020">
    <property type="protein sequence ID" value="GGF44051.1"/>
    <property type="molecule type" value="Genomic_DNA"/>
</dbReference>
<dbReference type="AlphaFoldDB" id="A0A8J2Z0E1"/>
<keyword evidence="7" id="KW-1185">Reference proteome</keyword>
<comment type="cofactor">
    <cofactor evidence="1">
        <name>FAD</name>
        <dbReference type="ChEBI" id="CHEBI:57692"/>
    </cofactor>
</comment>